<organism evidence="1 2">
    <name type="scientific">Malus baccata</name>
    <name type="common">Siberian crab apple</name>
    <name type="synonym">Pyrus baccata</name>
    <dbReference type="NCBI Taxonomy" id="106549"/>
    <lineage>
        <taxon>Eukaryota</taxon>
        <taxon>Viridiplantae</taxon>
        <taxon>Streptophyta</taxon>
        <taxon>Embryophyta</taxon>
        <taxon>Tracheophyta</taxon>
        <taxon>Spermatophyta</taxon>
        <taxon>Magnoliopsida</taxon>
        <taxon>eudicotyledons</taxon>
        <taxon>Gunneridae</taxon>
        <taxon>Pentapetalae</taxon>
        <taxon>rosids</taxon>
        <taxon>fabids</taxon>
        <taxon>Rosales</taxon>
        <taxon>Rosaceae</taxon>
        <taxon>Amygdaloideae</taxon>
        <taxon>Maleae</taxon>
        <taxon>Malus</taxon>
    </lineage>
</organism>
<dbReference type="GO" id="GO:0004113">
    <property type="term" value="F:2',3'-cyclic-nucleotide 3'-phosphodiesterase activity"/>
    <property type="evidence" value="ECO:0007669"/>
    <property type="project" value="TreeGrafter"/>
</dbReference>
<comment type="caution">
    <text evidence="1">The sequence shown here is derived from an EMBL/GenBank/DDBJ whole genome shotgun (WGS) entry which is preliminary data.</text>
</comment>
<dbReference type="PANTHER" id="PTHR28141">
    <property type="entry name" value="2',3'-CYCLIC-NUCLEOTIDE 3'-PHOSPHODIESTERASE"/>
    <property type="match status" value="1"/>
</dbReference>
<evidence type="ECO:0000313" key="2">
    <source>
        <dbReference type="Proteomes" id="UP000315295"/>
    </source>
</evidence>
<dbReference type="STRING" id="106549.A0A540LRR6"/>
<protein>
    <submittedName>
        <fullName evidence="1">Uncharacterized protein</fullName>
    </submittedName>
</protein>
<dbReference type="InterPro" id="IPR009097">
    <property type="entry name" value="Cyclic_Pdiesterase"/>
</dbReference>
<dbReference type="AlphaFoldDB" id="A0A540LRR6"/>
<name>A0A540LRR6_MALBA</name>
<gene>
    <name evidence="1" type="ORF">C1H46_025277</name>
</gene>
<dbReference type="SUPFAM" id="SSF55144">
    <property type="entry name" value="LigT-like"/>
    <property type="match status" value="1"/>
</dbReference>
<evidence type="ECO:0000313" key="1">
    <source>
        <dbReference type="EMBL" id="TQD89155.1"/>
    </source>
</evidence>
<accession>A0A540LRR6</accession>
<dbReference type="EMBL" id="VIEB01000489">
    <property type="protein sequence ID" value="TQD89155.1"/>
    <property type="molecule type" value="Genomic_DNA"/>
</dbReference>
<dbReference type="Gene3D" id="3.90.1140.10">
    <property type="entry name" value="Cyclic phosphodiesterase"/>
    <property type="match status" value="1"/>
</dbReference>
<dbReference type="Proteomes" id="UP000315295">
    <property type="component" value="Unassembled WGS sequence"/>
</dbReference>
<dbReference type="GO" id="GO:0009187">
    <property type="term" value="P:cyclic nucleotide metabolic process"/>
    <property type="evidence" value="ECO:0007669"/>
    <property type="project" value="TreeGrafter"/>
</dbReference>
<keyword evidence="2" id="KW-1185">Reference proteome</keyword>
<dbReference type="InterPro" id="IPR012386">
    <property type="entry name" value="Cyclic-nucl_3Pdiesterase"/>
</dbReference>
<proteinExistence type="predicted"/>
<reference evidence="1 2" key="1">
    <citation type="journal article" date="2019" name="G3 (Bethesda)">
        <title>Sequencing of a Wild Apple (Malus baccata) Genome Unravels the Differences Between Cultivated and Wild Apple Species Regarding Disease Resistance and Cold Tolerance.</title>
        <authorList>
            <person name="Chen X."/>
        </authorList>
    </citation>
    <scope>NUCLEOTIDE SEQUENCE [LARGE SCALE GENOMIC DNA]</scope>
    <source>
        <strain evidence="2">cv. Shandingzi</strain>
        <tissue evidence="1">Leaves</tissue>
    </source>
</reference>
<sequence>MATPTEETIAAPIQDKMPSPIEEPMGARIEEPWQLINQMLKIPEQTFSDHDSQVQIASQLFENAQRWSYHFGFHNSSMPYLSLLHGKLTEEEKKKAGEIVNILDESMTSLTFAVTHFALYEIDYDDKSLKSWTKIAEIGR</sequence>
<dbReference type="PANTHER" id="PTHR28141:SF1">
    <property type="entry name" value="2',3'-CYCLIC-NUCLEOTIDE 3'-PHOSPHODIESTERASE"/>
    <property type="match status" value="1"/>
</dbReference>